<feature type="compositionally biased region" description="Polar residues" evidence="1">
    <location>
        <begin position="115"/>
        <end position="124"/>
    </location>
</feature>
<comment type="caution">
    <text evidence="2">The sequence shown here is derived from an EMBL/GenBank/DDBJ whole genome shotgun (WGS) entry which is preliminary data.</text>
</comment>
<dbReference type="EMBL" id="LSYV01000034">
    <property type="protein sequence ID" value="KXZ47706.1"/>
    <property type="molecule type" value="Genomic_DNA"/>
</dbReference>
<feature type="compositionally biased region" description="Gly residues" evidence="1">
    <location>
        <begin position="133"/>
        <end position="143"/>
    </location>
</feature>
<feature type="region of interest" description="Disordered" evidence="1">
    <location>
        <begin position="1"/>
        <end position="58"/>
    </location>
</feature>
<dbReference type="AlphaFoldDB" id="A0A150GCY8"/>
<organism evidence="2 3">
    <name type="scientific">Gonium pectorale</name>
    <name type="common">Green alga</name>
    <dbReference type="NCBI Taxonomy" id="33097"/>
    <lineage>
        <taxon>Eukaryota</taxon>
        <taxon>Viridiplantae</taxon>
        <taxon>Chlorophyta</taxon>
        <taxon>core chlorophytes</taxon>
        <taxon>Chlorophyceae</taxon>
        <taxon>CS clade</taxon>
        <taxon>Chlamydomonadales</taxon>
        <taxon>Volvocaceae</taxon>
        <taxon>Gonium</taxon>
    </lineage>
</organism>
<keyword evidence="3" id="KW-1185">Reference proteome</keyword>
<evidence type="ECO:0000313" key="3">
    <source>
        <dbReference type="Proteomes" id="UP000075714"/>
    </source>
</evidence>
<evidence type="ECO:0000313" key="2">
    <source>
        <dbReference type="EMBL" id="KXZ47706.1"/>
    </source>
</evidence>
<name>A0A150GCY8_GONPE</name>
<feature type="region of interest" description="Disordered" evidence="1">
    <location>
        <begin position="115"/>
        <end position="171"/>
    </location>
</feature>
<dbReference type="Proteomes" id="UP000075714">
    <property type="component" value="Unassembled WGS sequence"/>
</dbReference>
<feature type="compositionally biased region" description="Gly residues" evidence="1">
    <location>
        <begin position="151"/>
        <end position="165"/>
    </location>
</feature>
<evidence type="ECO:0000256" key="1">
    <source>
        <dbReference type="SAM" id="MobiDB-lite"/>
    </source>
</evidence>
<gene>
    <name evidence="2" type="ORF">GPECTOR_33g588</name>
</gene>
<feature type="compositionally biased region" description="Low complexity" evidence="1">
    <location>
        <begin position="10"/>
        <end position="23"/>
    </location>
</feature>
<dbReference type="OrthoDB" id="10639881at2759"/>
<sequence length="171" mass="16735">MDALRHPARGARLQPPGAAAAAAGGPGPLPDRPGPSRSLTGPRSPAGGGRPGSRGVLERLRTLNDGRLVSRFEAFDRRVSQFLVHPDARREAELSAAAVHSHSHGQLSPLVSTPLGASTASSSMHDLGAASVPGGGGGGGGGSAHQQHPLAGGGVGGGFAGGGYGSSPRGV</sequence>
<reference evidence="3" key="1">
    <citation type="journal article" date="2016" name="Nat. Commun.">
        <title>The Gonium pectorale genome demonstrates co-option of cell cycle regulation during the evolution of multicellularity.</title>
        <authorList>
            <person name="Hanschen E.R."/>
            <person name="Marriage T.N."/>
            <person name="Ferris P.J."/>
            <person name="Hamaji T."/>
            <person name="Toyoda A."/>
            <person name="Fujiyama A."/>
            <person name="Neme R."/>
            <person name="Noguchi H."/>
            <person name="Minakuchi Y."/>
            <person name="Suzuki M."/>
            <person name="Kawai-Toyooka H."/>
            <person name="Smith D.R."/>
            <person name="Sparks H."/>
            <person name="Anderson J."/>
            <person name="Bakaric R."/>
            <person name="Luria V."/>
            <person name="Karger A."/>
            <person name="Kirschner M.W."/>
            <person name="Durand P.M."/>
            <person name="Michod R.E."/>
            <person name="Nozaki H."/>
            <person name="Olson B.J."/>
        </authorList>
    </citation>
    <scope>NUCLEOTIDE SEQUENCE [LARGE SCALE GENOMIC DNA]</scope>
    <source>
        <strain evidence="3">NIES-2863</strain>
    </source>
</reference>
<protein>
    <submittedName>
        <fullName evidence="2">Uncharacterized protein</fullName>
    </submittedName>
</protein>
<proteinExistence type="predicted"/>
<accession>A0A150GCY8</accession>